<evidence type="ECO:0000313" key="1">
    <source>
        <dbReference type="EMBL" id="KKM72983.1"/>
    </source>
</evidence>
<gene>
    <name evidence="1" type="ORF">LCGC14_1415130</name>
</gene>
<dbReference type="EMBL" id="LAZR01009376">
    <property type="protein sequence ID" value="KKM72983.1"/>
    <property type="molecule type" value="Genomic_DNA"/>
</dbReference>
<accession>A0A0F9JTG2</accession>
<reference evidence="1" key="1">
    <citation type="journal article" date="2015" name="Nature">
        <title>Complex archaea that bridge the gap between prokaryotes and eukaryotes.</title>
        <authorList>
            <person name="Spang A."/>
            <person name="Saw J.H."/>
            <person name="Jorgensen S.L."/>
            <person name="Zaremba-Niedzwiedzka K."/>
            <person name="Martijn J."/>
            <person name="Lind A.E."/>
            <person name="van Eijk R."/>
            <person name="Schleper C."/>
            <person name="Guy L."/>
            <person name="Ettema T.J."/>
        </authorList>
    </citation>
    <scope>NUCLEOTIDE SEQUENCE</scope>
</reference>
<sequence>MGRLSKKDKLRFCAGCKNNFYNGNNHLNIEECWSFKSSKVVMRKKVYIDQYPPWNQKPIKILSCFHQPRYVFVGPKQTH</sequence>
<proteinExistence type="predicted"/>
<name>A0A0F9JTG2_9ZZZZ</name>
<comment type="caution">
    <text evidence="1">The sequence shown here is derived from an EMBL/GenBank/DDBJ whole genome shotgun (WGS) entry which is preliminary data.</text>
</comment>
<organism evidence="1">
    <name type="scientific">marine sediment metagenome</name>
    <dbReference type="NCBI Taxonomy" id="412755"/>
    <lineage>
        <taxon>unclassified sequences</taxon>
        <taxon>metagenomes</taxon>
        <taxon>ecological metagenomes</taxon>
    </lineage>
</organism>
<protein>
    <submittedName>
        <fullName evidence="1">Uncharacterized protein</fullName>
    </submittedName>
</protein>
<dbReference type="AlphaFoldDB" id="A0A0F9JTG2"/>